<organism evidence="7 8">
    <name type="scientific">Botryotinia narcissicola</name>
    <dbReference type="NCBI Taxonomy" id="278944"/>
    <lineage>
        <taxon>Eukaryota</taxon>
        <taxon>Fungi</taxon>
        <taxon>Dikarya</taxon>
        <taxon>Ascomycota</taxon>
        <taxon>Pezizomycotina</taxon>
        <taxon>Leotiomycetes</taxon>
        <taxon>Helotiales</taxon>
        <taxon>Sclerotiniaceae</taxon>
        <taxon>Botryotinia</taxon>
    </lineage>
</organism>
<evidence type="ECO:0000256" key="5">
    <source>
        <dbReference type="SAM" id="MobiDB-lite"/>
    </source>
</evidence>
<accession>A0A4Z1IS22</accession>
<name>A0A4Z1IS22_9HELO</name>
<feature type="transmembrane region" description="Helical" evidence="6">
    <location>
        <begin position="23"/>
        <end position="43"/>
    </location>
</feature>
<feature type="region of interest" description="Disordered" evidence="5">
    <location>
        <begin position="420"/>
        <end position="446"/>
    </location>
</feature>
<feature type="transmembrane region" description="Helical" evidence="6">
    <location>
        <begin position="221"/>
        <end position="239"/>
    </location>
</feature>
<dbReference type="InterPro" id="IPR010291">
    <property type="entry name" value="Ion_channel_UNC-93"/>
</dbReference>
<evidence type="ECO:0000313" key="7">
    <source>
        <dbReference type="EMBL" id="TGO62282.1"/>
    </source>
</evidence>
<feature type="transmembrane region" description="Helical" evidence="6">
    <location>
        <begin position="393"/>
        <end position="411"/>
    </location>
</feature>
<evidence type="ECO:0008006" key="9">
    <source>
        <dbReference type="Google" id="ProtNLM"/>
    </source>
</evidence>
<feature type="transmembrane region" description="Helical" evidence="6">
    <location>
        <begin position="110"/>
        <end position="130"/>
    </location>
</feature>
<evidence type="ECO:0000256" key="3">
    <source>
        <dbReference type="ARBA" id="ARBA00022989"/>
    </source>
</evidence>
<sequence length="462" mass="51046">MTSLDQPPSEQQPEKKLWYRSSLFNAFVIGAVGFLAPGMWNAMSSLGAGGAESPFLVNAANALVFGLMGIFCVLGGPIANRIGLKYTLTLGAVGYPVYSAGLYANNRYGTVWLILVGAVTCGISAGLFWASEGAVALGYPEPAKRGKYMNIWLWFRTGGSLVGGAIVLGLNHCVIASNQKKKGKVGYAVYIIFITLQCLAAFIALALSPPDKAHRSDGSKIKIILLLLLVFWAAYFNQYSGNYEVYYFGVRARALIGFVGNFANLFASQIMSTLLDYKKISVKQRLNIGFYYVIFWHIVAWTYAWVVNVKFGAEQPDLDWTDGEFTNVFFVILLWSFSQQSLQNWLYYFVSTKTDNISELSRFTGILRGQESFSQAVSFGINTRDWYRGRVPMVVNTILLVICFPTTYLALREHVPVETPKDYGSEPAKPSEPGVEPGYETTHSDDKQVLKLAVGQTVEAGM</sequence>
<dbReference type="PANTHER" id="PTHR23294:SF19">
    <property type="entry name" value="DUF895 DOMAIN MEMBRANE PROTEIN-RELATED"/>
    <property type="match status" value="1"/>
</dbReference>
<keyword evidence="3 6" id="KW-1133">Transmembrane helix</keyword>
<keyword evidence="2 6" id="KW-0812">Transmembrane</keyword>
<comment type="subcellular location">
    <subcellularLocation>
        <location evidence="1">Membrane</location>
        <topology evidence="1">Multi-pass membrane protein</topology>
    </subcellularLocation>
</comment>
<evidence type="ECO:0000256" key="1">
    <source>
        <dbReference type="ARBA" id="ARBA00004141"/>
    </source>
</evidence>
<feature type="transmembrane region" description="Helical" evidence="6">
    <location>
        <begin position="288"/>
        <end position="308"/>
    </location>
</feature>
<evidence type="ECO:0000313" key="8">
    <source>
        <dbReference type="Proteomes" id="UP000297452"/>
    </source>
</evidence>
<keyword evidence="8" id="KW-1185">Reference proteome</keyword>
<feature type="transmembrane region" description="Helical" evidence="6">
    <location>
        <begin position="245"/>
        <end position="267"/>
    </location>
</feature>
<feature type="transmembrane region" description="Helical" evidence="6">
    <location>
        <begin position="187"/>
        <end position="209"/>
    </location>
</feature>
<dbReference type="Proteomes" id="UP000297452">
    <property type="component" value="Unassembled WGS sequence"/>
</dbReference>
<feature type="transmembrane region" description="Helical" evidence="6">
    <location>
        <begin position="151"/>
        <end position="175"/>
    </location>
</feature>
<proteinExistence type="predicted"/>
<reference evidence="7 8" key="1">
    <citation type="submission" date="2017-12" db="EMBL/GenBank/DDBJ databases">
        <title>Comparative genomics of Botrytis spp.</title>
        <authorList>
            <person name="Valero-Jimenez C.A."/>
            <person name="Tapia P."/>
            <person name="Veloso J."/>
            <person name="Silva-Moreno E."/>
            <person name="Staats M."/>
            <person name="Valdes J.H."/>
            <person name="Van Kan J.A.L."/>
        </authorList>
    </citation>
    <scope>NUCLEOTIDE SEQUENCE [LARGE SCALE GENOMIC DNA]</scope>
    <source>
        <strain evidence="7 8">MUCL2120</strain>
    </source>
</reference>
<dbReference type="OrthoDB" id="196103at2759"/>
<gene>
    <name evidence="7" type="ORF">BOTNAR_0116g00190</name>
</gene>
<dbReference type="PANTHER" id="PTHR23294">
    <property type="entry name" value="ET TRANSLATION PRODUCT-RELATED"/>
    <property type="match status" value="1"/>
</dbReference>
<dbReference type="InterPro" id="IPR051617">
    <property type="entry name" value="UNC-93-like_regulator"/>
</dbReference>
<dbReference type="Pfam" id="PF05978">
    <property type="entry name" value="UNC-93"/>
    <property type="match status" value="1"/>
</dbReference>
<dbReference type="AlphaFoldDB" id="A0A4Z1IS22"/>
<evidence type="ECO:0000256" key="6">
    <source>
        <dbReference type="SAM" id="Phobius"/>
    </source>
</evidence>
<feature type="transmembrane region" description="Helical" evidence="6">
    <location>
        <begin position="55"/>
        <end position="74"/>
    </location>
</feature>
<dbReference type="EMBL" id="PQXJ01000116">
    <property type="protein sequence ID" value="TGO62282.1"/>
    <property type="molecule type" value="Genomic_DNA"/>
</dbReference>
<dbReference type="GO" id="GO:0016020">
    <property type="term" value="C:membrane"/>
    <property type="evidence" value="ECO:0007669"/>
    <property type="project" value="UniProtKB-SubCell"/>
</dbReference>
<evidence type="ECO:0000256" key="4">
    <source>
        <dbReference type="ARBA" id="ARBA00023136"/>
    </source>
</evidence>
<dbReference type="InterPro" id="IPR036259">
    <property type="entry name" value="MFS_trans_sf"/>
</dbReference>
<comment type="caution">
    <text evidence="7">The sequence shown here is derived from an EMBL/GenBank/DDBJ whole genome shotgun (WGS) entry which is preliminary data.</text>
</comment>
<dbReference type="Gene3D" id="1.20.1250.20">
    <property type="entry name" value="MFS general substrate transporter like domains"/>
    <property type="match status" value="1"/>
</dbReference>
<evidence type="ECO:0000256" key="2">
    <source>
        <dbReference type="ARBA" id="ARBA00022692"/>
    </source>
</evidence>
<keyword evidence="4 6" id="KW-0472">Membrane</keyword>
<protein>
    <recommendedName>
        <fullName evidence="9">DUF895 domain membrane protein</fullName>
    </recommendedName>
</protein>
<dbReference type="SUPFAM" id="SSF103473">
    <property type="entry name" value="MFS general substrate transporter"/>
    <property type="match status" value="1"/>
</dbReference>